<protein>
    <recommendedName>
        <fullName evidence="2">Nephrocystin 3-like N-terminal domain-containing protein</fullName>
    </recommendedName>
</protein>
<evidence type="ECO:0000313" key="3">
    <source>
        <dbReference type="EMBL" id="KIW70057.1"/>
    </source>
</evidence>
<dbReference type="Proteomes" id="UP000054266">
    <property type="component" value="Unassembled WGS sequence"/>
</dbReference>
<keyword evidence="4" id="KW-1185">Reference proteome</keyword>
<dbReference type="Gene3D" id="3.40.50.300">
    <property type="entry name" value="P-loop containing nucleotide triphosphate hydrolases"/>
    <property type="match status" value="1"/>
</dbReference>
<evidence type="ECO:0000313" key="4">
    <source>
        <dbReference type="Proteomes" id="UP000054266"/>
    </source>
</evidence>
<evidence type="ECO:0000256" key="1">
    <source>
        <dbReference type="ARBA" id="ARBA00022737"/>
    </source>
</evidence>
<sequence>MESIKANSSYQTRQVAEILSLINTKTSAIFDTLDKLQADSSDSKARAFKKALSSMWSSDNMASRLDQIERDKTTLALCLAQIDAQVQSEQIRDLSSQLQGLRNAHHTSNVTAEQWRNFCLAELFITNPVDDRAMLIRTKGTRSEGTCIWITEHPTYRSWQDPACQSPLLWISGGPGKGKTMMSVFLTEEREQLAAQRNGSTQQVIYFFCDNKDNRRNKASCIIRGLILQILVSHPDSITHLLPDFKIQRSGLFEENSFDSLCRVFENITRNTDVDFVSCVLDGIDELEDSALNTLLPKLRDLGVPKLKVIALSRHFPQSISDALSHYPTIPLDPDFSKEISRDVETYFLKNVKELSRVKQYSLGLERRVFETLKLRSEGTFLWISFAVDILRKVSISETETCLGSLPAGLYAIYSRLLLGVAKDNTGPVAAMLRWVTLTFRPLNLQNWARP</sequence>
<dbReference type="SUPFAM" id="SSF52540">
    <property type="entry name" value="P-loop containing nucleoside triphosphate hydrolases"/>
    <property type="match status" value="1"/>
</dbReference>
<dbReference type="EMBL" id="KN846957">
    <property type="protein sequence ID" value="KIW70057.1"/>
    <property type="molecule type" value="Genomic_DNA"/>
</dbReference>
<organism evidence="3 4">
    <name type="scientific">Phialophora macrospora</name>
    <dbReference type="NCBI Taxonomy" id="1851006"/>
    <lineage>
        <taxon>Eukaryota</taxon>
        <taxon>Fungi</taxon>
        <taxon>Dikarya</taxon>
        <taxon>Ascomycota</taxon>
        <taxon>Pezizomycotina</taxon>
        <taxon>Eurotiomycetes</taxon>
        <taxon>Chaetothyriomycetidae</taxon>
        <taxon>Chaetothyriales</taxon>
        <taxon>Herpotrichiellaceae</taxon>
        <taxon>Phialophora</taxon>
    </lineage>
</organism>
<dbReference type="AlphaFoldDB" id="A0A0D2E6Y8"/>
<reference evidence="3 4" key="1">
    <citation type="submission" date="2015-01" db="EMBL/GenBank/DDBJ databases">
        <title>The Genome Sequence of Capronia semiimmersa CBS27337.</title>
        <authorList>
            <consortium name="The Broad Institute Genomics Platform"/>
            <person name="Cuomo C."/>
            <person name="de Hoog S."/>
            <person name="Gorbushina A."/>
            <person name="Stielow B."/>
            <person name="Teixiera M."/>
            <person name="Abouelleil A."/>
            <person name="Chapman S.B."/>
            <person name="Priest M."/>
            <person name="Young S.K."/>
            <person name="Wortman J."/>
            <person name="Nusbaum C."/>
            <person name="Birren B."/>
        </authorList>
    </citation>
    <scope>NUCLEOTIDE SEQUENCE [LARGE SCALE GENOMIC DNA]</scope>
    <source>
        <strain evidence="3 4">CBS 27337</strain>
    </source>
</reference>
<dbReference type="PANTHER" id="PTHR10039">
    <property type="entry name" value="AMELOGENIN"/>
    <property type="match status" value="1"/>
</dbReference>
<keyword evidence="1" id="KW-0677">Repeat</keyword>
<gene>
    <name evidence="3" type="ORF">PV04_02368</name>
</gene>
<name>A0A0D2E6Y8_9EURO</name>
<evidence type="ECO:0000259" key="2">
    <source>
        <dbReference type="Pfam" id="PF24883"/>
    </source>
</evidence>
<feature type="domain" description="Nephrocystin 3-like N-terminal" evidence="2">
    <location>
        <begin position="145"/>
        <end position="314"/>
    </location>
</feature>
<proteinExistence type="predicted"/>
<dbReference type="InterPro" id="IPR027417">
    <property type="entry name" value="P-loop_NTPase"/>
</dbReference>
<dbReference type="InterPro" id="IPR056884">
    <property type="entry name" value="NPHP3-like_N"/>
</dbReference>
<dbReference type="STRING" id="5601.A0A0D2E6Y8"/>
<dbReference type="PANTHER" id="PTHR10039:SF14">
    <property type="entry name" value="NACHT DOMAIN-CONTAINING PROTEIN"/>
    <property type="match status" value="1"/>
</dbReference>
<dbReference type="HOGENOM" id="CLU_021439_0_0_1"/>
<dbReference type="Pfam" id="PF24883">
    <property type="entry name" value="NPHP3_N"/>
    <property type="match status" value="1"/>
</dbReference>
<accession>A0A0D2E6Y8</accession>